<organism evidence="2 3">
    <name type="scientific">Mixia osmundae (strain CBS 9802 / IAM 14324 / JCM 22182 / KY 12970)</name>
    <dbReference type="NCBI Taxonomy" id="764103"/>
    <lineage>
        <taxon>Eukaryota</taxon>
        <taxon>Fungi</taxon>
        <taxon>Dikarya</taxon>
        <taxon>Basidiomycota</taxon>
        <taxon>Pucciniomycotina</taxon>
        <taxon>Mixiomycetes</taxon>
        <taxon>Mixiales</taxon>
        <taxon>Mixiaceae</taxon>
        <taxon>Mixia</taxon>
    </lineage>
</organism>
<sequence length="250" mass="27815">MLVHSISLVLAAVISQTFAAISELPIYQGHPLGDGRWTLGLPPGLRAHVSNGVGNEGTYIQTYDLDVDYAATCPTTAPQPRYADEKQFPPSELDYETKRGKPVQTEVSFKIDLWSQTVTVEGFGSLMIEEVGISATIWPHINVDIRIKASCFLRWYEDCCEGFVDLNVGLRIDQEFEIRAPAFNFKQVCNPMWSGIPTACELARHEIPGLPAKEDCSIDGNVWTPSAPPMPGYMTAREKLDKRLGRKQEL</sequence>
<evidence type="ECO:0000313" key="3">
    <source>
        <dbReference type="Proteomes" id="UP000009131"/>
    </source>
</evidence>
<comment type="caution">
    <text evidence="2">The sequence shown here is derived from an EMBL/GenBank/DDBJ whole genome shotgun (WGS) entry which is preliminary data.</text>
</comment>
<dbReference type="RefSeq" id="XP_014569039.1">
    <property type="nucleotide sequence ID" value="XM_014713553.1"/>
</dbReference>
<evidence type="ECO:0000256" key="1">
    <source>
        <dbReference type="SAM" id="SignalP"/>
    </source>
</evidence>
<dbReference type="InParanoid" id="G7E5C6"/>
<keyword evidence="3" id="KW-1185">Reference proteome</keyword>
<reference evidence="2 3" key="1">
    <citation type="journal article" date="2011" name="J. Gen. Appl. Microbiol.">
        <title>Draft genome sequencing of the enigmatic basidiomycete Mixia osmundae.</title>
        <authorList>
            <person name="Nishida H."/>
            <person name="Nagatsuka Y."/>
            <person name="Sugiyama J."/>
        </authorList>
    </citation>
    <scope>NUCLEOTIDE SEQUENCE [LARGE SCALE GENOMIC DNA]</scope>
    <source>
        <strain evidence="3">CBS 9802 / IAM 14324 / JCM 22182 / KY 12970</strain>
    </source>
</reference>
<dbReference type="EMBL" id="BABT02000150">
    <property type="protein sequence ID" value="GAA98036.1"/>
    <property type="molecule type" value="Genomic_DNA"/>
</dbReference>
<evidence type="ECO:0000313" key="2">
    <source>
        <dbReference type="EMBL" id="GAA98036.1"/>
    </source>
</evidence>
<keyword evidence="1" id="KW-0732">Signal</keyword>
<reference evidence="2 3" key="2">
    <citation type="journal article" date="2012" name="Open Biol.">
        <title>Characteristics of nucleosomes and linker DNA regions on the genome of the basidiomycete Mixia osmundae revealed by mono- and dinucleosome mapping.</title>
        <authorList>
            <person name="Nishida H."/>
            <person name="Kondo S."/>
            <person name="Matsumoto T."/>
            <person name="Suzuki Y."/>
            <person name="Yoshikawa H."/>
            <person name="Taylor T.D."/>
            <person name="Sugiyama J."/>
        </authorList>
    </citation>
    <scope>NUCLEOTIDE SEQUENCE [LARGE SCALE GENOMIC DNA]</scope>
    <source>
        <strain evidence="3">CBS 9802 / IAM 14324 / JCM 22182 / KY 12970</strain>
    </source>
</reference>
<feature type="chain" id="PRO_5009955749" evidence="1">
    <location>
        <begin position="20"/>
        <end position="250"/>
    </location>
</feature>
<accession>G7E5C6</accession>
<dbReference type="Proteomes" id="UP000009131">
    <property type="component" value="Unassembled WGS sequence"/>
</dbReference>
<name>G7E5C6_MIXOS</name>
<proteinExistence type="predicted"/>
<feature type="signal peptide" evidence="1">
    <location>
        <begin position="1"/>
        <end position="19"/>
    </location>
</feature>
<gene>
    <name evidence="2" type="primary">Mo04717</name>
    <name evidence="2" type="ORF">E5Q_04717</name>
</gene>
<protein>
    <submittedName>
        <fullName evidence="2">Uncharacterized protein</fullName>
    </submittedName>
</protein>
<dbReference type="AlphaFoldDB" id="G7E5C6"/>
<dbReference type="HOGENOM" id="CLU_1111635_0_0_1"/>